<comment type="caution">
    <text evidence="2">The sequence shown here is derived from an EMBL/GenBank/DDBJ whole genome shotgun (WGS) entry which is preliminary data.</text>
</comment>
<gene>
    <name evidence="2" type="ORF">PSACC_00175</name>
</gene>
<evidence type="ECO:0000256" key="1">
    <source>
        <dbReference type="SAM" id="SignalP"/>
    </source>
</evidence>
<dbReference type="AlphaFoldDB" id="A0A2H9TQJ0"/>
<feature type="chain" id="PRO_5014115044" evidence="1">
    <location>
        <begin position="19"/>
        <end position="143"/>
    </location>
</feature>
<evidence type="ECO:0000313" key="2">
    <source>
        <dbReference type="EMBL" id="PJF20007.1"/>
    </source>
</evidence>
<dbReference type="EMBL" id="MTSL01000014">
    <property type="protein sequence ID" value="PJF20007.1"/>
    <property type="molecule type" value="Genomic_DNA"/>
</dbReference>
<name>A0A2H9TQJ0_9FUNG</name>
<dbReference type="Proteomes" id="UP000240830">
    <property type="component" value="Unassembled WGS sequence"/>
</dbReference>
<feature type="signal peptide" evidence="1">
    <location>
        <begin position="1"/>
        <end position="18"/>
    </location>
</feature>
<evidence type="ECO:0000313" key="3">
    <source>
        <dbReference type="Proteomes" id="UP000240830"/>
    </source>
</evidence>
<proteinExistence type="predicted"/>
<protein>
    <submittedName>
        <fullName evidence="2">Uncharacterized protein</fullName>
    </submittedName>
</protein>
<accession>A0A2H9TQJ0</accession>
<keyword evidence="3" id="KW-1185">Reference proteome</keyword>
<sequence length="143" mass="15720">MKAVFLVFLCALLKLASASRFPRSILRLGEPTARKGSPVQASWNPNYIGLQVHNNCALIRLTAEKLQVYYDGAVVCYMYRREHGNLTRLPEESAPKADDLIVIVLGGTPRMTKPCLEEILGNFSEKSVDGAAGEVVTISLRAE</sequence>
<keyword evidence="1" id="KW-0732">Signal</keyword>
<reference evidence="2 3" key="1">
    <citation type="submission" date="2016-10" db="EMBL/GenBank/DDBJ databases">
        <title>The genome of Paramicrosporidium saccamoebae is the missing link in understanding Cryptomycota and Microsporidia evolution.</title>
        <authorList>
            <person name="Quandt C.A."/>
            <person name="Beaudet D."/>
            <person name="Corsaro D."/>
            <person name="Michel R."/>
            <person name="Corradi N."/>
            <person name="James T."/>
        </authorList>
    </citation>
    <scope>NUCLEOTIDE SEQUENCE [LARGE SCALE GENOMIC DNA]</scope>
    <source>
        <strain evidence="2 3">KSL3</strain>
    </source>
</reference>
<organism evidence="2 3">
    <name type="scientific">Paramicrosporidium saccamoebae</name>
    <dbReference type="NCBI Taxonomy" id="1246581"/>
    <lineage>
        <taxon>Eukaryota</taxon>
        <taxon>Fungi</taxon>
        <taxon>Fungi incertae sedis</taxon>
        <taxon>Cryptomycota</taxon>
        <taxon>Cryptomycota incertae sedis</taxon>
        <taxon>Paramicrosporidium</taxon>
    </lineage>
</organism>